<evidence type="ECO:0000313" key="2">
    <source>
        <dbReference type="Proteomes" id="UP000749646"/>
    </source>
</evidence>
<dbReference type="Proteomes" id="UP000749646">
    <property type="component" value="Unassembled WGS sequence"/>
</dbReference>
<protein>
    <submittedName>
        <fullName evidence="1">Uncharacterized protein</fullName>
    </submittedName>
</protein>
<organism evidence="1 2">
    <name type="scientific">Modicella reniformis</name>
    <dbReference type="NCBI Taxonomy" id="1440133"/>
    <lineage>
        <taxon>Eukaryota</taxon>
        <taxon>Fungi</taxon>
        <taxon>Fungi incertae sedis</taxon>
        <taxon>Mucoromycota</taxon>
        <taxon>Mortierellomycotina</taxon>
        <taxon>Mortierellomycetes</taxon>
        <taxon>Mortierellales</taxon>
        <taxon>Mortierellaceae</taxon>
        <taxon>Modicella</taxon>
    </lineage>
</organism>
<dbReference type="AlphaFoldDB" id="A0A9P6IRM8"/>
<gene>
    <name evidence="1" type="ORF">BGZ65_012963</name>
</gene>
<accession>A0A9P6IRM8</accession>
<feature type="non-terminal residue" evidence="1">
    <location>
        <position position="153"/>
    </location>
</feature>
<dbReference type="OrthoDB" id="427518at2759"/>
<sequence length="153" mass="17752">MRARVDDPIIALMLCHDTEVTLDYVKKASKNVENQFLWKEIATTFIRLKDLLNSKGYHKEASAFHKKSEKWGCLDRLVPNWNNLHAIGKRLLERIQPSKIDFKVLATDVIKAFMRDEKKDAQAIAEVAYLAPGLEKDNFRYLLNQFYSGIEHS</sequence>
<reference evidence="1" key="1">
    <citation type="journal article" date="2020" name="Fungal Divers.">
        <title>Resolving the Mortierellaceae phylogeny through synthesis of multi-gene phylogenetics and phylogenomics.</title>
        <authorList>
            <person name="Vandepol N."/>
            <person name="Liber J."/>
            <person name="Desiro A."/>
            <person name="Na H."/>
            <person name="Kennedy M."/>
            <person name="Barry K."/>
            <person name="Grigoriev I.V."/>
            <person name="Miller A.N."/>
            <person name="O'Donnell K."/>
            <person name="Stajich J.E."/>
            <person name="Bonito G."/>
        </authorList>
    </citation>
    <scope>NUCLEOTIDE SEQUENCE</scope>
    <source>
        <strain evidence="1">MES-2147</strain>
    </source>
</reference>
<keyword evidence="2" id="KW-1185">Reference proteome</keyword>
<comment type="caution">
    <text evidence="1">The sequence shown here is derived from an EMBL/GenBank/DDBJ whole genome shotgun (WGS) entry which is preliminary data.</text>
</comment>
<evidence type="ECO:0000313" key="1">
    <source>
        <dbReference type="EMBL" id="KAF9943944.1"/>
    </source>
</evidence>
<name>A0A9P6IRM8_9FUNG</name>
<dbReference type="EMBL" id="JAAAHW010008700">
    <property type="protein sequence ID" value="KAF9943944.1"/>
    <property type="molecule type" value="Genomic_DNA"/>
</dbReference>
<proteinExistence type="predicted"/>